<dbReference type="STRING" id="9258.ENSOANP00000002838"/>
<accession>F7CZP1</accession>
<dbReference type="InterPro" id="IPR032675">
    <property type="entry name" value="LRR_dom_sf"/>
</dbReference>
<dbReference type="PANTHER" id="PTHR46545:SF1">
    <property type="entry name" value="LEUCINE-RICH REPEAT-CONTAINING PROTEIN 51"/>
    <property type="match status" value="1"/>
</dbReference>
<dbReference type="GO" id="GO:0005930">
    <property type="term" value="C:axoneme"/>
    <property type="evidence" value="ECO:0000318"/>
    <property type="project" value="GO_Central"/>
</dbReference>
<proteinExistence type="predicted"/>
<dbReference type="Proteomes" id="UP000002279">
    <property type="component" value="Chromosome 2"/>
</dbReference>
<dbReference type="SUPFAM" id="SSF52058">
    <property type="entry name" value="L domain-like"/>
    <property type="match status" value="1"/>
</dbReference>
<evidence type="ECO:0000256" key="2">
    <source>
        <dbReference type="ARBA" id="ARBA00014223"/>
    </source>
</evidence>
<dbReference type="OMA" id="LWHQSNS"/>
<protein>
    <recommendedName>
        <fullName evidence="2">Leucine-rich repeat-containing protein 51</fullName>
    </recommendedName>
</protein>
<sequence length="163" mass="18447">MVSEEPREGPRPLRRSPEGKALTQALRLNNNALSDMNDLSQTLTQLLERPQDLAWIDLSFNDLSNIDPILTAYSNLSIIYLHGNCIQRLGEVDKLAALPLLRSLTLHGNPIQEQKGYRQYVLSALPHLTTFDFSGVTGQDRATALLWKQMNHRPKKVKIKHPD</sequence>
<dbReference type="FunCoup" id="F7CZP1">
    <property type="interactions" value="186"/>
</dbReference>
<evidence type="ECO:0000256" key="5">
    <source>
        <dbReference type="ARBA" id="ARBA00022737"/>
    </source>
</evidence>
<keyword evidence="7" id="KW-1185">Reference proteome</keyword>
<organism evidence="6 7">
    <name type="scientific">Ornithorhynchus anatinus</name>
    <name type="common">Duckbill platypus</name>
    <dbReference type="NCBI Taxonomy" id="9258"/>
    <lineage>
        <taxon>Eukaryota</taxon>
        <taxon>Metazoa</taxon>
        <taxon>Chordata</taxon>
        <taxon>Craniata</taxon>
        <taxon>Vertebrata</taxon>
        <taxon>Euteleostomi</taxon>
        <taxon>Mammalia</taxon>
        <taxon>Monotremata</taxon>
        <taxon>Ornithorhynchidae</taxon>
        <taxon>Ornithorhynchus</taxon>
    </lineage>
</organism>
<dbReference type="Gene3D" id="3.80.10.10">
    <property type="entry name" value="Ribonuclease Inhibitor"/>
    <property type="match status" value="1"/>
</dbReference>
<evidence type="ECO:0000256" key="1">
    <source>
        <dbReference type="ARBA" id="ARBA00004496"/>
    </source>
</evidence>
<dbReference type="AlphaFoldDB" id="F7CZP1"/>
<evidence type="ECO:0000256" key="3">
    <source>
        <dbReference type="ARBA" id="ARBA00022490"/>
    </source>
</evidence>
<dbReference type="InterPro" id="IPR001611">
    <property type="entry name" value="Leu-rich_rpt"/>
</dbReference>
<dbReference type="Bgee" id="ENSOANG00000001784">
    <property type="expression patterns" value="Expressed in testis and 6 other cell types or tissues"/>
</dbReference>
<evidence type="ECO:0000313" key="6">
    <source>
        <dbReference type="Ensembl" id="ENSOANP00000002838.2"/>
    </source>
</evidence>
<keyword evidence="5" id="KW-0677">Repeat</keyword>
<dbReference type="HOGENOM" id="CLU_095080_1_1_1"/>
<dbReference type="PROSITE" id="PS51450">
    <property type="entry name" value="LRR"/>
    <property type="match status" value="1"/>
</dbReference>
<dbReference type="Pfam" id="PF14580">
    <property type="entry name" value="LRR_9"/>
    <property type="match status" value="1"/>
</dbReference>
<dbReference type="PANTHER" id="PTHR46545">
    <property type="entry name" value="LEUCINE-RICH REPEAT-CONTAINING PROTEIN 51"/>
    <property type="match status" value="1"/>
</dbReference>
<dbReference type="InParanoid" id="F7CZP1"/>
<reference evidence="6 7" key="1">
    <citation type="journal article" date="2008" name="Nature">
        <title>Genome analysis of the platypus reveals unique signatures of evolution.</title>
        <authorList>
            <person name="Warren W.C."/>
            <person name="Hillier L.W."/>
            <person name="Marshall Graves J.A."/>
            <person name="Birney E."/>
            <person name="Ponting C.P."/>
            <person name="Grutzner F."/>
            <person name="Belov K."/>
            <person name="Miller W."/>
            <person name="Clarke L."/>
            <person name="Chinwalla A.T."/>
            <person name="Yang S.P."/>
            <person name="Heger A."/>
            <person name="Locke D.P."/>
            <person name="Miethke P."/>
            <person name="Waters P.D."/>
            <person name="Veyrunes F."/>
            <person name="Fulton L."/>
            <person name="Fulton B."/>
            <person name="Graves T."/>
            <person name="Wallis J."/>
            <person name="Puente X.S."/>
            <person name="Lopez-Otin C."/>
            <person name="Ordonez G.R."/>
            <person name="Eichler E.E."/>
            <person name="Chen L."/>
            <person name="Cheng Z."/>
            <person name="Deakin J.E."/>
            <person name="Alsop A."/>
            <person name="Thompson K."/>
            <person name="Kirby P."/>
            <person name="Papenfuss A.T."/>
            <person name="Wakefield M.J."/>
            <person name="Olender T."/>
            <person name="Lancet D."/>
            <person name="Huttley G.A."/>
            <person name="Smit A.F."/>
            <person name="Pask A."/>
            <person name="Temple-Smith P."/>
            <person name="Batzer M.A."/>
            <person name="Walker J.A."/>
            <person name="Konkel M.K."/>
            <person name="Harris R.S."/>
            <person name="Whittington C.M."/>
            <person name="Wong E.S."/>
            <person name="Gemmell N.J."/>
            <person name="Buschiazzo E."/>
            <person name="Vargas Jentzsch I.M."/>
            <person name="Merkel A."/>
            <person name="Schmitz J."/>
            <person name="Zemann A."/>
            <person name="Churakov G."/>
            <person name="Kriegs J.O."/>
            <person name="Brosius J."/>
            <person name="Murchison E.P."/>
            <person name="Sachidanandam R."/>
            <person name="Smith C."/>
            <person name="Hannon G.J."/>
            <person name="Tsend-Ayush E."/>
            <person name="McMillan D."/>
            <person name="Attenborough R."/>
            <person name="Rens W."/>
            <person name="Ferguson-Smith M."/>
            <person name="Lefevre C.M."/>
            <person name="Sharp J.A."/>
            <person name="Nicholas K.R."/>
            <person name="Ray D.A."/>
            <person name="Kube M."/>
            <person name="Reinhardt R."/>
            <person name="Pringle T.H."/>
            <person name="Taylor J."/>
            <person name="Jones R.C."/>
            <person name="Nixon B."/>
            <person name="Dacheux J.L."/>
            <person name="Niwa H."/>
            <person name="Sekita Y."/>
            <person name="Huang X."/>
            <person name="Stark A."/>
            <person name="Kheradpour P."/>
            <person name="Kellis M."/>
            <person name="Flicek P."/>
            <person name="Chen Y."/>
            <person name="Webber C."/>
            <person name="Hardison R."/>
            <person name="Nelson J."/>
            <person name="Hallsworth-Pepin K."/>
            <person name="Delehaunty K."/>
            <person name="Markovic C."/>
            <person name="Minx P."/>
            <person name="Feng Y."/>
            <person name="Kremitzki C."/>
            <person name="Mitreva M."/>
            <person name="Glasscock J."/>
            <person name="Wylie T."/>
            <person name="Wohldmann P."/>
            <person name="Thiru P."/>
            <person name="Nhan M.N."/>
            <person name="Pohl C.S."/>
            <person name="Smith S.M."/>
            <person name="Hou S."/>
            <person name="Nefedov M."/>
            <person name="de Jong P.J."/>
            <person name="Renfree M.B."/>
            <person name="Mardis E.R."/>
            <person name="Wilson R.K."/>
        </authorList>
    </citation>
    <scope>NUCLEOTIDE SEQUENCE [LARGE SCALE GENOMIC DNA]</scope>
    <source>
        <strain evidence="6 7">Glennie</strain>
    </source>
</reference>
<dbReference type="eggNOG" id="KOG1644">
    <property type="taxonomic scope" value="Eukaryota"/>
</dbReference>
<evidence type="ECO:0000256" key="4">
    <source>
        <dbReference type="ARBA" id="ARBA00022614"/>
    </source>
</evidence>
<gene>
    <name evidence="6" type="primary">LRRC51</name>
</gene>
<keyword evidence="3" id="KW-0963">Cytoplasm</keyword>
<keyword evidence="4" id="KW-0433">Leucine-rich repeat</keyword>
<dbReference type="GeneTree" id="ENSGT00510000047925"/>
<name>F7CZP1_ORNAN</name>
<evidence type="ECO:0000313" key="7">
    <source>
        <dbReference type="Proteomes" id="UP000002279"/>
    </source>
</evidence>
<dbReference type="Ensembl" id="ENSOANT00000002839.2">
    <property type="protein sequence ID" value="ENSOANP00000002838.2"/>
    <property type="gene ID" value="ENSOANG00000001784.2"/>
</dbReference>
<reference evidence="6" key="2">
    <citation type="submission" date="2025-08" db="UniProtKB">
        <authorList>
            <consortium name="Ensembl"/>
        </authorList>
    </citation>
    <scope>IDENTIFICATION</scope>
    <source>
        <strain evidence="6">Glennie</strain>
    </source>
</reference>
<reference evidence="6" key="3">
    <citation type="submission" date="2025-09" db="UniProtKB">
        <authorList>
            <consortium name="Ensembl"/>
        </authorList>
    </citation>
    <scope>IDENTIFICATION</scope>
    <source>
        <strain evidence="6">Glennie</strain>
    </source>
</reference>
<comment type="subcellular location">
    <subcellularLocation>
        <location evidence="1">Cytoplasm</location>
    </subcellularLocation>
</comment>